<evidence type="ECO:0000313" key="2">
    <source>
        <dbReference type="EMBL" id="APW61881.1"/>
    </source>
</evidence>
<keyword evidence="3" id="KW-1185">Reference proteome</keyword>
<evidence type="ECO:0000313" key="3">
    <source>
        <dbReference type="Proteomes" id="UP000186309"/>
    </source>
</evidence>
<dbReference type="Pfam" id="PF01850">
    <property type="entry name" value="PIN"/>
    <property type="match status" value="1"/>
</dbReference>
<name>A0A1U7CSH3_9BACT</name>
<dbReference type="EMBL" id="CP019082">
    <property type="protein sequence ID" value="APW61881.1"/>
    <property type="molecule type" value="Genomic_DNA"/>
</dbReference>
<sequence length="76" mass="7976">MLADYQRFFSSSAVEMLPMTAAVCERAAEIRVASALKIKLPDALHLAAALEHGCGLFLTNDGPLAGCAAITVEVLT</sequence>
<accession>A0A1U7CSH3</accession>
<proteinExistence type="predicted"/>
<organism evidence="2 3">
    <name type="scientific">Paludisphaera borealis</name>
    <dbReference type="NCBI Taxonomy" id="1387353"/>
    <lineage>
        <taxon>Bacteria</taxon>
        <taxon>Pseudomonadati</taxon>
        <taxon>Planctomycetota</taxon>
        <taxon>Planctomycetia</taxon>
        <taxon>Isosphaerales</taxon>
        <taxon>Isosphaeraceae</taxon>
        <taxon>Paludisphaera</taxon>
    </lineage>
</organism>
<protein>
    <recommendedName>
        <fullName evidence="1">PIN domain-containing protein</fullName>
    </recommendedName>
</protein>
<evidence type="ECO:0000259" key="1">
    <source>
        <dbReference type="Pfam" id="PF01850"/>
    </source>
</evidence>
<dbReference type="InterPro" id="IPR029060">
    <property type="entry name" value="PIN-like_dom_sf"/>
</dbReference>
<dbReference type="SUPFAM" id="SSF88723">
    <property type="entry name" value="PIN domain-like"/>
    <property type="match status" value="1"/>
</dbReference>
<gene>
    <name evidence="2" type="ORF">BSF38_03411</name>
</gene>
<dbReference type="AlphaFoldDB" id="A0A1U7CSH3"/>
<dbReference type="RefSeq" id="WP_076347571.1">
    <property type="nucleotide sequence ID" value="NZ_CP019082.1"/>
</dbReference>
<dbReference type="InterPro" id="IPR002716">
    <property type="entry name" value="PIN_dom"/>
</dbReference>
<dbReference type="Proteomes" id="UP000186309">
    <property type="component" value="Chromosome"/>
</dbReference>
<feature type="domain" description="PIN" evidence="1">
    <location>
        <begin position="11"/>
        <end position="61"/>
    </location>
</feature>
<reference evidence="3" key="1">
    <citation type="submission" date="2016-12" db="EMBL/GenBank/DDBJ databases">
        <title>Comparative genomics of four Isosphaeraceae planctomycetes: a common pool of plasmids and glycoside hydrolase genes.</title>
        <authorList>
            <person name="Ivanova A."/>
        </authorList>
    </citation>
    <scope>NUCLEOTIDE SEQUENCE [LARGE SCALE GENOMIC DNA]</scope>
    <source>
        <strain evidence="3">PX4</strain>
    </source>
</reference>
<dbReference type="Gene3D" id="3.40.50.1010">
    <property type="entry name" value="5'-nuclease"/>
    <property type="match status" value="1"/>
</dbReference>
<dbReference type="KEGG" id="pbor:BSF38_03411"/>
<dbReference type="OrthoDB" id="272628at2"/>